<evidence type="ECO:0000256" key="4">
    <source>
        <dbReference type="SAM" id="MobiDB-lite"/>
    </source>
</evidence>
<dbReference type="Gene3D" id="2.30.30.100">
    <property type="match status" value="1"/>
</dbReference>
<proteinExistence type="inferred from homology"/>
<evidence type="ECO:0000313" key="7">
    <source>
        <dbReference type="Proteomes" id="UP000677668"/>
    </source>
</evidence>
<dbReference type="HAMAP" id="MF_00436">
    <property type="entry name" value="Hfq"/>
    <property type="match status" value="1"/>
</dbReference>
<dbReference type="NCBIfam" id="TIGR02383">
    <property type="entry name" value="Hfq"/>
    <property type="match status" value="1"/>
</dbReference>
<dbReference type="SUPFAM" id="SSF50182">
    <property type="entry name" value="Sm-like ribonucleoproteins"/>
    <property type="match status" value="1"/>
</dbReference>
<name>A0ABX8B1I8_9BACT</name>
<comment type="function">
    <text evidence="3">RNA chaperone that binds small regulatory RNA (sRNAs) and mRNAs to facilitate mRNA translational regulation in response to envelope stress, environmental stress and changes in metabolite concentrations. Also binds with high specificity to tRNAs.</text>
</comment>
<protein>
    <recommendedName>
        <fullName evidence="3">RNA-binding protein Hfq</fullName>
    </recommendedName>
</protein>
<dbReference type="InterPro" id="IPR047575">
    <property type="entry name" value="Sm"/>
</dbReference>
<dbReference type="InterPro" id="IPR010920">
    <property type="entry name" value="LSM_dom_sf"/>
</dbReference>
<feature type="compositionally biased region" description="Low complexity" evidence="4">
    <location>
        <begin position="77"/>
        <end position="99"/>
    </location>
</feature>
<dbReference type="InterPro" id="IPR005001">
    <property type="entry name" value="Hfq"/>
</dbReference>
<comment type="subunit">
    <text evidence="3">Homohexamer.</text>
</comment>
<evidence type="ECO:0000256" key="3">
    <source>
        <dbReference type="HAMAP-Rule" id="MF_00436"/>
    </source>
</evidence>
<evidence type="ECO:0000256" key="2">
    <source>
        <dbReference type="ARBA" id="ARBA00023016"/>
    </source>
</evidence>
<feature type="region of interest" description="Disordered" evidence="4">
    <location>
        <begin position="76"/>
        <end position="112"/>
    </location>
</feature>
<gene>
    <name evidence="3 6" type="primary">hfq</name>
    <name evidence="6" type="ORF">J8C05_05305</name>
</gene>
<evidence type="ECO:0000256" key="1">
    <source>
        <dbReference type="ARBA" id="ARBA00022884"/>
    </source>
</evidence>
<dbReference type="RefSeq" id="WP_058867350.1">
    <property type="nucleotide sequence ID" value="NZ_CP072642.1"/>
</dbReference>
<dbReference type="Pfam" id="PF17209">
    <property type="entry name" value="Hfq"/>
    <property type="match status" value="1"/>
</dbReference>
<keyword evidence="1 3" id="KW-0694">RNA-binding</keyword>
<organism evidence="6 7">
    <name type="scientific">Chloracidobacterium sp. N</name>
    <dbReference type="NCBI Taxonomy" id="2821540"/>
    <lineage>
        <taxon>Bacteria</taxon>
        <taxon>Pseudomonadati</taxon>
        <taxon>Acidobacteriota</taxon>
        <taxon>Terriglobia</taxon>
        <taxon>Terriglobales</taxon>
        <taxon>Acidobacteriaceae</taxon>
        <taxon>Chloracidobacterium</taxon>
        <taxon>Chloracidobacterium aggregatum</taxon>
    </lineage>
</organism>
<evidence type="ECO:0000259" key="5">
    <source>
        <dbReference type="PROSITE" id="PS52002"/>
    </source>
</evidence>
<dbReference type="CDD" id="cd01716">
    <property type="entry name" value="Hfq"/>
    <property type="match status" value="1"/>
</dbReference>
<keyword evidence="7" id="KW-1185">Reference proteome</keyword>
<evidence type="ECO:0000313" key="6">
    <source>
        <dbReference type="EMBL" id="QUV94855.1"/>
    </source>
</evidence>
<dbReference type="EMBL" id="CP072642">
    <property type="protein sequence ID" value="QUV94855.1"/>
    <property type="molecule type" value="Genomic_DNA"/>
</dbReference>
<comment type="similarity">
    <text evidence="3">Belongs to the Hfq family.</text>
</comment>
<feature type="domain" description="Sm" evidence="5">
    <location>
        <begin position="19"/>
        <end position="79"/>
    </location>
</feature>
<reference evidence="6 7" key="1">
    <citation type="submission" date="2021-03" db="EMBL/GenBank/DDBJ databases">
        <title>Genomic and phenotypic characterization of Chloracidobacterium isolates provides evidence for multiple species.</title>
        <authorList>
            <person name="Saini M.K."/>
            <person name="Costas A.M.G."/>
            <person name="Tank M."/>
            <person name="Bryant D.A."/>
        </authorList>
    </citation>
    <scope>NUCLEOTIDE SEQUENCE [LARGE SCALE GENOMIC DNA]</scope>
    <source>
        <strain evidence="6 7">N</strain>
    </source>
</reference>
<accession>A0ABX8B1I8</accession>
<dbReference type="Proteomes" id="UP000677668">
    <property type="component" value="Chromosome 1"/>
</dbReference>
<dbReference type="PANTHER" id="PTHR34772:SF1">
    <property type="entry name" value="RNA-BINDING PROTEIN HFQ"/>
    <property type="match status" value="1"/>
</dbReference>
<keyword evidence="2 3" id="KW-0346">Stress response</keyword>
<dbReference type="PANTHER" id="PTHR34772">
    <property type="entry name" value="RNA-BINDING PROTEIN HFQ"/>
    <property type="match status" value="1"/>
</dbReference>
<dbReference type="PROSITE" id="PS52002">
    <property type="entry name" value="SM"/>
    <property type="match status" value="1"/>
</dbReference>
<sequence>MDTKSPASPSGASSQNLQDTFLNQVRRERALVAIYLVSGVKLTGRIRGFDKYSVVLEAGQQEQLIFKHAISTISVMRSGPGRHPASSGASAPGTTAESSSGEKEAGNGGDAP</sequence>